<keyword evidence="2 5" id="KW-0812">Transmembrane</keyword>
<dbReference type="Proteomes" id="UP000677537">
    <property type="component" value="Unassembled WGS sequence"/>
</dbReference>
<evidence type="ECO:0000256" key="5">
    <source>
        <dbReference type="SAM" id="Phobius"/>
    </source>
</evidence>
<evidence type="ECO:0000256" key="4">
    <source>
        <dbReference type="ARBA" id="ARBA00023136"/>
    </source>
</evidence>
<evidence type="ECO:0000313" key="8">
    <source>
        <dbReference type="Proteomes" id="UP000677537"/>
    </source>
</evidence>
<dbReference type="Pfam" id="PF01957">
    <property type="entry name" value="NfeD"/>
    <property type="match status" value="1"/>
</dbReference>
<dbReference type="EMBL" id="JAGIZA010000005">
    <property type="protein sequence ID" value="MBP0493396.1"/>
    <property type="molecule type" value="Genomic_DNA"/>
</dbReference>
<reference evidence="7" key="1">
    <citation type="submission" date="2021-03" db="EMBL/GenBank/DDBJ databases">
        <authorList>
            <person name="So Y."/>
        </authorList>
    </citation>
    <scope>NUCLEOTIDE SEQUENCE</scope>
    <source>
        <strain evidence="7">SG15</strain>
    </source>
</reference>
<evidence type="ECO:0000313" key="7">
    <source>
        <dbReference type="EMBL" id="MBP0493396.1"/>
    </source>
</evidence>
<dbReference type="SUPFAM" id="SSF141322">
    <property type="entry name" value="NfeD domain-like"/>
    <property type="match status" value="1"/>
</dbReference>
<dbReference type="GO" id="GO:0005886">
    <property type="term" value="C:plasma membrane"/>
    <property type="evidence" value="ECO:0007669"/>
    <property type="project" value="TreeGrafter"/>
</dbReference>
<keyword evidence="3 5" id="KW-1133">Transmembrane helix</keyword>
<evidence type="ECO:0000256" key="2">
    <source>
        <dbReference type="ARBA" id="ARBA00022692"/>
    </source>
</evidence>
<dbReference type="Gene3D" id="2.40.50.140">
    <property type="entry name" value="Nucleic acid-binding proteins"/>
    <property type="match status" value="1"/>
</dbReference>
<dbReference type="InterPro" id="IPR052165">
    <property type="entry name" value="Membrane_assoc_protease"/>
</dbReference>
<dbReference type="AlphaFoldDB" id="A0A940MZN2"/>
<sequence length="121" mass="11959">MVLPGAFLLWAGMAAVGTGLVGLAVAPGFPVSVVVFAVLLAAGIAIALRRRRSVGSSGINTPEAGLVGREGVVQPSAGPGLRVRVGDSDWAARAEGAALPPGALVRVDAVEGTVLLVRALG</sequence>
<gene>
    <name evidence="7" type="ORF">J5Y10_11470</name>
</gene>
<comment type="subcellular location">
    <subcellularLocation>
        <location evidence="1">Membrane</location>
        <topology evidence="1">Multi-pass membrane protein</topology>
    </subcellularLocation>
</comment>
<keyword evidence="8" id="KW-1185">Reference proteome</keyword>
<accession>A0A940MZN2</accession>
<name>A0A940MZN2_9PROT</name>
<proteinExistence type="predicted"/>
<feature type="domain" description="NfeD-like C-terminal" evidence="6">
    <location>
        <begin position="64"/>
        <end position="118"/>
    </location>
</feature>
<protein>
    <submittedName>
        <fullName evidence="7">NfeD family protein</fullName>
    </submittedName>
</protein>
<evidence type="ECO:0000256" key="1">
    <source>
        <dbReference type="ARBA" id="ARBA00004141"/>
    </source>
</evidence>
<keyword evidence="4 5" id="KW-0472">Membrane</keyword>
<organism evidence="7 8">
    <name type="scientific">Roseomonas indoligenes</name>
    <dbReference type="NCBI Taxonomy" id="2820811"/>
    <lineage>
        <taxon>Bacteria</taxon>
        <taxon>Pseudomonadati</taxon>
        <taxon>Pseudomonadota</taxon>
        <taxon>Alphaproteobacteria</taxon>
        <taxon>Acetobacterales</taxon>
        <taxon>Roseomonadaceae</taxon>
        <taxon>Roseomonas</taxon>
    </lineage>
</organism>
<evidence type="ECO:0000256" key="3">
    <source>
        <dbReference type="ARBA" id="ARBA00022989"/>
    </source>
</evidence>
<evidence type="ECO:0000259" key="6">
    <source>
        <dbReference type="Pfam" id="PF01957"/>
    </source>
</evidence>
<feature type="transmembrane region" description="Helical" evidence="5">
    <location>
        <begin position="24"/>
        <end position="48"/>
    </location>
</feature>
<dbReference type="PANTHER" id="PTHR33507:SF3">
    <property type="entry name" value="INNER MEMBRANE PROTEIN YBBJ"/>
    <property type="match status" value="1"/>
</dbReference>
<comment type="caution">
    <text evidence="7">The sequence shown here is derived from an EMBL/GenBank/DDBJ whole genome shotgun (WGS) entry which is preliminary data.</text>
</comment>
<dbReference type="PANTHER" id="PTHR33507">
    <property type="entry name" value="INNER MEMBRANE PROTEIN YBBJ"/>
    <property type="match status" value="1"/>
</dbReference>
<dbReference type="InterPro" id="IPR002810">
    <property type="entry name" value="NfeD-like_C"/>
</dbReference>
<dbReference type="InterPro" id="IPR012340">
    <property type="entry name" value="NA-bd_OB-fold"/>
</dbReference>